<dbReference type="InterPro" id="IPR023393">
    <property type="entry name" value="START-like_dom_sf"/>
</dbReference>
<dbReference type="GO" id="GO:0006952">
    <property type="term" value="P:defense response"/>
    <property type="evidence" value="ECO:0007669"/>
    <property type="project" value="InterPro"/>
</dbReference>
<dbReference type="AlphaFoldDB" id="A0A9Q0FZ58"/>
<evidence type="ECO:0000256" key="1">
    <source>
        <dbReference type="ARBA" id="ARBA00038242"/>
    </source>
</evidence>
<name>A0A9Q0FZ58_9ROSI</name>
<dbReference type="SMART" id="SM01037">
    <property type="entry name" value="Bet_v_1"/>
    <property type="match status" value="1"/>
</dbReference>
<dbReference type="SUPFAM" id="SSF55961">
    <property type="entry name" value="Bet v1-like"/>
    <property type="match status" value="1"/>
</dbReference>
<evidence type="ECO:0000313" key="4">
    <source>
        <dbReference type="Proteomes" id="UP001141552"/>
    </source>
</evidence>
<dbReference type="InterPro" id="IPR000916">
    <property type="entry name" value="Bet_v_I/MLP"/>
</dbReference>
<proteinExistence type="inferred from homology"/>
<organism evidence="3 4">
    <name type="scientific">Turnera subulata</name>
    <dbReference type="NCBI Taxonomy" id="218843"/>
    <lineage>
        <taxon>Eukaryota</taxon>
        <taxon>Viridiplantae</taxon>
        <taxon>Streptophyta</taxon>
        <taxon>Embryophyta</taxon>
        <taxon>Tracheophyta</taxon>
        <taxon>Spermatophyta</taxon>
        <taxon>Magnoliopsida</taxon>
        <taxon>eudicotyledons</taxon>
        <taxon>Gunneridae</taxon>
        <taxon>Pentapetalae</taxon>
        <taxon>rosids</taxon>
        <taxon>fabids</taxon>
        <taxon>Malpighiales</taxon>
        <taxon>Passifloraceae</taxon>
        <taxon>Turnera</taxon>
    </lineage>
</organism>
<dbReference type="Proteomes" id="UP001141552">
    <property type="component" value="Unassembled WGS sequence"/>
</dbReference>
<dbReference type="PANTHER" id="PTHR31338">
    <property type="entry name" value="POLYKETIDE CYCLASE/DEHYDRASE AND LIPID TRANSPORT SUPERFAMILY PROTEIN"/>
    <property type="match status" value="1"/>
</dbReference>
<reference evidence="3" key="2">
    <citation type="journal article" date="2023" name="Plants (Basel)">
        <title>Annotation of the Turnera subulata (Passifloraceae) Draft Genome Reveals the S-Locus Evolved after the Divergence of Turneroideae from Passifloroideae in a Stepwise Manner.</title>
        <authorList>
            <person name="Henning P.M."/>
            <person name="Roalson E.H."/>
            <person name="Mir W."/>
            <person name="McCubbin A.G."/>
            <person name="Shore J.S."/>
        </authorList>
    </citation>
    <scope>NUCLEOTIDE SEQUENCE</scope>
    <source>
        <strain evidence="3">F60SS</strain>
    </source>
</reference>
<dbReference type="PANTHER" id="PTHR31338:SF16">
    <property type="entry name" value="POLYKETIDE CYCLASE_DEHYDRASE AND LIPID TRANSPORT SUPERFAMILY PROTEIN"/>
    <property type="match status" value="1"/>
</dbReference>
<protein>
    <recommendedName>
        <fullName evidence="2">Bet v I/Major latex protein domain-containing protein</fullName>
    </recommendedName>
</protein>
<keyword evidence="4" id="KW-1185">Reference proteome</keyword>
<dbReference type="Pfam" id="PF00407">
    <property type="entry name" value="Bet_v_1"/>
    <property type="match status" value="1"/>
</dbReference>
<accession>A0A9Q0FZ58</accession>
<reference evidence="3" key="1">
    <citation type="submission" date="2022-02" db="EMBL/GenBank/DDBJ databases">
        <authorList>
            <person name="Henning P.M."/>
            <person name="McCubbin A.G."/>
            <person name="Shore J.S."/>
        </authorList>
    </citation>
    <scope>NUCLEOTIDE SEQUENCE</scope>
    <source>
        <strain evidence="3">F60SS</strain>
        <tissue evidence="3">Leaves</tissue>
    </source>
</reference>
<comment type="similarity">
    <text evidence="1">Belongs to the MLP family.</text>
</comment>
<dbReference type="Gene3D" id="3.30.530.20">
    <property type="match status" value="1"/>
</dbReference>
<dbReference type="OrthoDB" id="1072116at2759"/>
<dbReference type="InterPro" id="IPR052006">
    <property type="entry name" value="MLP-like"/>
</dbReference>
<sequence>MLIISVPPSILWWARKYWVPNGFPHNVIIKKSQITQCIGLQERDTTYKGPPPQDFHLDGHVLKYKSYKVTAKAIPKEEGSLVTIKVEYQKLKAEDAPPNNYVELLANLLEDIDAHIMKTEI</sequence>
<feature type="domain" description="Bet v I/Major latex protein" evidence="2">
    <location>
        <begin position="1"/>
        <end position="119"/>
    </location>
</feature>
<gene>
    <name evidence="3" type="ORF">Tsubulata_021423</name>
</gene>
<dbReference type="EMBL" id="JAKUCV010003012">
    <property type="protein sequence ID" value="KAJ4840588.1"/>
    <property type="molecule type" value="Genomic_DNA"/>
</dbReference>
<comment type="caution">
    <text evidence="3">The sequence shown here is derived from an EMBL/GenBank/DDBJ whole genome shotgun (WGS) entry which is preliminary data.</text>
</comment>
<evidence type="ECO:0000313" key="3">
    <source>
        <dbReference type="EMBL" id="KAJ4840588.1"/>
    </source>
</evidence>
<evidence type="ECO:0000259" key="2">
    <source>
        <dbReference type="SMART" id="SM01037"/>
    </source>
</evidence>